<organism evidence="1 2">
    <name type="scientific">Panagrolaimus sp. ES5</name>
    <dbReference type="NCBI Taxonomy" id="591445"/>
    <lineage>
        <taxon>Eukaryota</taxon>
        <taxon>Metazoa</taxon>
        <taxon>Ecdysozoa</taxon>
        <taxon>Nematoda</taxon>
        <taxon>Chromadorea</taxon>
        <taxon>Rhabditida</taxon>
        <taxon>Tylenchina</taxon>
        <taxon>Panagrolaimomorpha</taxon>
        <taxon>Panagrolaimoidea</taxon>
        <taxon>Panagrolaimidae</taxon>
        <taxon>Panagrolaimus</taxon>
    </lineage>
</organism>
<evidence type="ECO:0000313" key="1">
    <source>
        <dbReference type="Proteomes" id="UP000887579"/>
    </source>
</evidence>
<evidence type="ECO:0000313" key="2">
    <source>
        <dbReference type="WBParaSite" id="ES5_v2.g23203.t1"/>
    </source>
</evidence>
<accession>A0AC34G169</accession>
<sequence>MKFILFFTIFAIIFLSIDAAVTMKRQYGQQQQYGNQQPNQYQTGYGTQYDSTQGQGYYNSNQYQQSPCTSSCSSCNNRQYSQGYQQNTYPYNQQYQQGGYTGYNTQQYQG</sequence>
<name>A0AC34G169_9BILA</name>
<reference evidence="2" key="1">
    <citation type="submission" date="2022-11" db="UniProtKB">
        <authorList>
            <consortium name="WormBaseParasite"/>
        </authorList>
    </citation>
    <scope>IDENTIFICATION</scope>
</reference>
<dbReference type="Proteomes" id="UP000887579">
    <property type="component" value="Unplaced"/>
</dbReference>
<protein>
    <submittedName>
        <fullName evidence="2">Uncharacterized protein</fullName>
    </submittedName>
</protein>
<proteinExistence type="predicted"/>
<dbReference type="WBParaSite" id="ES5_v2.g23203.t1">
    <property type="protein sequence ID" value="ES5_v2.g23203.t1"/>
    <property type="gene ID" value="ES5_v2.g23203"/>
</dbReference>